<dbReference type="GO" id="GO:0005634">
    <property type="term" value="C:nucleus"/>
    <property type="evidence" value="ECO:0007669"/>
    <property type="project" value="TreeGrafter"/>
</dbReference>
<organism evidence="3 4">
    <name type="scientific">Aquatica leii</name>
    <dbReference type="NCBI Taxonomy" id="1421715"/>
    <lineage>
        <taxon>Eukaryota</taxon>
        <taxon>Metazoa</taxon>
        <taxon>Ecdysozoa</taxon>
        <taxon>Arthropoda</taxon>
        <taxon>Hexapoda</taxon>
        <taxon>Insecta</taxon>
        <taxon>Pterygota</taxon>
        <taxon>Neoptera</taxon>
        <taxon>Endopterygota</taxon>
        <taxon>Coleoptera</taxon>
        <taxon>Polyphaga</taxon>
        <taxon>Elateriformia</taxon>
        <taxon>Elateroidea</taxon>
        <taxon>Lampyridae</taxon>
        <taxon>Luciolinae</taxon>
        <taxon>Aquatica</taxon>
    </lineage>
</organism>
<sequence length="192" mass="22480">MTMIEDIVNRHCPANWEYQNLANYKTYDLPSSSRQYEQFESDLSGDFNKGIDRIVRVENTYLYGQFLLRKEEYESQGYCTVLQLFHVTAASKVDSILRNNLDWRLAQRVKFGRGVSFSGSPAYANKQSSWSNGTERAMIVADVLVQNEQHVWNSLQLPDEDYDTTVGNKGKVYVKYHDDEFYPRYVIYYETN</sequence>
<dbReference type="InterPro" id="IPR051712">
    <property type="entry name" value="ARTD-AVP"/>
</dbReference>
<dbReference type="AlphaFoldDB" id="A0AAN7PE69"/>
<dbReference type="SUPFAM" id="SSF56399">
    <property type="entry name" value="ADP-ribosylation"/>
    <property type="match status" value="1"/>
</dbReference>
<dbReference type="GO" id="GO:1990404">
    <property type="term" value="F:NAD+-protein mono-ADP-ribosyltransferase activity"/>
    <property type="evidence" value="ECO:0007669"/>
    <property type="project" value="TreeGrafter"/>
</dbReference>
<dbReference type="PANTHER" id="PTHR45740:SF2">
    <property type="entry name" value="POLY [ADP-RIBOSE] POLYMERASE"/>
    <property type="match status" value="1"/>
</dbReference>
<accession>A0AAN7PE69</accession>
<dbReference type="Pfam" id="PF00644">
    <property type="entry name" value="PARP"/>
    <property type="match status" value="1"/>
</dbReference>
<dbReference type="EC" id="2.4.2.-" evidence="1"/>
<keyword evidence="1" id="KW-0328">Glycosyltransferase</keyword>
<keyword evidence="4" id="KW-1185">Reference proteome</keyword>
<evidence type="ECO:0000313" key="4">
    <source>
        <dbReference type="Proteomes" id="UP001353858"/>
    </source>
</evidence>
<dbReference type="Proteomes" id="UP001353858">
    <property type="component" value="Unassembled WGS sequence"/>
</dbReference>
<dbReference type="InterPro" id="IPR012317">
    <property type="entry name" value="Poly(ADP-ribose)pol_cat_dom"/>
</dbReference>
<evidence type="ECO:0000259" key="2">
    <source>
        <dbReference type="PROSITE" id="PS51059"/>
    </source>
</evidence>
<comment type="caution">
    <text evidence="3">The sequence shown here is derived from an EMBL/GenBank/DDBJ whole genome shotgun (WGS) entry which is preliminary data.</text>
</comment>
<keyword evidence="1" id="KW-0808">Transferase</keyword>
<name>A0AAN7PE69_9COLE</name>
<protein>
    <recommendedName>
        <fullName evidence="1">Poly [ADP-ribose] polymerase</fullName>
        <shortName evidence="1">PARP</shortName>
        <ecNumber evidence="1">2.4.2.-</ecNumber>
    </recommendedName>
</protein>
<proteinExistence type="predicted"/>
<dbReference type="GO" id="GO:0003950">
    <property type="term" value="F:NAD+ poly-ADP-ribosyltransferase activity"/>
    <property type="evidence" value="ECO:0007669"/>
    <property type="project" value="UniProtKB-UniRule"/>
</dbReference>
<dbReference type="EMBL" id="JARPUR010000002">
    <property type="protein sequence ID" value="KAK4883647.1"/>
    <property type="molecule type" value="Genomic_DNA"/>
</dbReference>
<dbReference type="PROSITE" id="PS51059">
    <property type="entry name" value="PARP_CATALYTIC"/>
    <property type="match status" value="1"/>
</dbReference>
<feature type="domain" description="PARP catalytic" evidence="2">
    <location>
        <begin position="1"/>
        <end position="192"/>
    </location>
</feature>
<evidence type="ECO:0000256" key="1">
    <source>
        <dbReference type="RuleBase" id="RU362114"/>
    </source>
</evidence>
<evidence type="ECO:0000313" key="3">
    <source>
        <dbReference type="EMBL" id="KAK4883647.1"/>
    </source>
</evidence>
<reference evidence="4" key="1">
    <citation type="submission" date="2023-01" db="EMBL/GenBank/DDBJ databases">
        <title>Key to firefly adult light organ development and bioluminescence: homeobox transcription factors regulate luciferase expression and transportation to peroxisome.</title>
        <authorList>
            <person name="Fu X."/>
        </authorList>
    </citation>
    <scope>NUCLEOTIDE SEQUENCE [LARGE SCALE GENOMIC DNA]</scope>
</reference>
<gene>
    <name evidence="3" type="ORF">RN001_006966</name>
</gene>
<dbReference type="PANTHER" id="PTHR45740">
    <property type="entry name" value="POLY [ADP-RIBOSE] POLYMERASE"/>
    <property type="match status" value="1"/>
</dbReference>
<dbReference type="Gene3D" id="3.90.228.10">
    <property type="match status" value="1"/>
</dbReference>
<keyword evidence="1" id="KW-0520">NAD</keyword>